<comment type="similarity">
    <text evidence="2">Belongs to the major facilitator superfamily. Sugar transporter (TC 2.A.1.1) family.</text>
</comment>
<dbReference type="GO" id="GO:0015791">
    <property type="term" value="P:polyol transmembrane transport"/>
    <property type="evidence" value="ECO:0007669"/>
    <property type="project" value="UniProtKB-ARBA"/>
</dbReference>
<dbReference type="Pfam" id="PF00083">
    <property type="entry name" value="Sugar_tr"/>
    <property type="match status" value="1"/>
</dbReference>
<dbReference type="GO" id="GO:0015798">
    <property type="term" value="P:myo-inositol transport"/>
    <property type="evidence" value="ECO:0007669"/>
    <property type="project" value="UniProtKB-ARBA"/>
</dbReference>
<feature type="transmembrane region" description="Helical" evidence="8">
    <location>
        <begin position="501"/>
        <end position="518"/>
    </location>
</feature>
<dbReference type="AlphaFoldDB" id="A0A1L7XDR2"/>
<feature type="transmembrane region" description="Helical" evidence="8">
    <location>
        <begin position="473"/>
        <end position="495"/>
    </location>
</feature>
<evidence type="ECO:0000313" key="10">
    <source>
        <dbReference type="EMBL" id="CZR63153.1"/>
    </source>
</evidence>
<dbReference type="OrthoDB" id="5290825at2759"/>
<sequence>MADNKVSPEIDSAPTTQPFKIDPIAAAADAPPQRRKGSVFVGKSQEKDAFTALTQNVTGEIKNPLIGIPKDQLIADVESFAEEFELQEILPYLIKGALVAQSPANIDRISELDDEDRRVLHEEVTHKWKHPRILYFTIILNSIAAAIQGWDQTGSNGANLTFSQILGIPDTGPYCDIAANNDICNKNSWIVGFINSCPYIAIAVFVAWIADPINSVLARRGTIFLAAWFSLFAPIGSGLVQHWGQLVATRILLGVGMGLKEVTVPVYSAEIAPKSIRGGLVMSWQVWTAFGILLGTCANLVFVNSGSIAWRLQFGSAFIPAVPLLLGIWFCPESPRWLMKNKKLGKAYKSLVRLRNSELQAARDLYFIHAQIVYEDTLLEKSGLAKTNNMFTRFVELFTVPRLRRATQASGVVMIAQQMCGINIMAFYSSTIFSDAGADLLHSLLGSFGFGLINFTFAFPAIWTIDTFGRRGLLLFTFPNMAWTLLVAGMCYFIPSSSRAHLGLVTFWVYIYCAFYSPGEGPVPFTYSAEVFPLSHREVGMSWAVATNNFWATVVSITFPRQLRAFSVSGAFGFYCGMNIIAFCMIFLFLPETKQRTLEELDYVFGVPTRTHAKYQLFTVLPWWFKNIPNFLRRRKPTHCPDLYKFQEDTWTESNRDEPKGISSGVETNGHHEYEEKIGPQDV</sequence>
<dbReference type="EMBL" id="FJOG01000022">
    <property type="protein sequence ID" value="CZR63153.1"/>
    <property type="molecule type" value="Genomic_DNA"/>
</dbReference>
<evidence type="ECO:0000256" key="5">
    <source>
        <dbReference type="ARBA" id="ARBA00022989"/>
    </source>
</evidence>
<feature type="transmembrane region" description="Helical" evidence="8">
    <location>
        <begin position="409"/>
        <end position="428"/>
    </location>
</feature>
<evidence type="ECO:0000256" key="7">
    <source>
        <dbReference type="SAM" id="MobiDB-lite"/>
    </source>
</evidence>
<comment type="subcellular location">
    <subcellularLocation>
        <location evidence="1">Membrane</location>
        <topology evidence="1">Multi-pass membrane protein</topology>
    </subcellularLocation>
</comment>
<accession>A0A1L7XDR2</accession>
<keyword evidence="11" id="KW-1185">Reference proteome</keyword>
<evidence type="ECO:0000259" key="9">
    <source>
        <dbReference type="PROSITE" id="PS50850"/>
    </source>
</evidence>
<dbReference type="InterPro" id="IPR020846">
    <property type="entry name" value="MFS_dom"/>
</dbReference>
<dbReference type="InterPro" id="IPR005829">
    <property type="entry name" value="Sugar_transporter_CS"/>
</dbReference>
<feature type="compositionally biased region" description="Basic and acidic residues" evidence="7">
    <location>
        <begin position="669"/>
        <end position="683"/>
    </location>
</feature>
<evidence type="ECO:0000256" key="2">
    <source>
        <dbReference type="ARBA" id="ARBA00010992"/>
    </source>
</evidence>
<feature type="transmembrane region" description="Helical" evidence="8">
    <location>
        <begin position="440"/>
        <end position="461"/>
    </location>
</feature>
<dbReference type="Gene3D" id="1.20.1250.20">
    <property type="entry name" value="MFS general substrate transporter like domains"/>
    <property type="match status" value="1"/>
</dbReference>
<dbReference type="PROSITE" id="PS00217">
    <property type="entry name" value="SUGAR_TRANSPORT_2"/>
    <property type="match status" value="1"/>
</dbReference>
<feature type="transmembrane region" description="Helical" evidence="8">
    <location>
        <begin position="133"/>
        <end position="150"/>
    </location>
</feature>
<evidence type="ECO:0000256" key="6">
    <source>
        <dbReference type="ARBA" id="ARBA00023136"/>
    </source>
</evidence>
<dbReference type="PROSITE" id="PS50850">
    <property type="entry name" value="MFS"/>
    <property type="match status" value="1"/>
</dbReference>
<feature type="compositionally biased region" description="Low complexity" evidence="7">
    <location>
        <begin position="21"/>
        <end position="31"/>
    </location>
</feature>
<dbReference type="InterPro" id="IPR003663">
    <property type="entry name" value="Sugar/inositol_transpt"/>
</dbReference>
<proteinExistence type="inferred from homology"/>
<dbReference type="SUPFAM" id="SSF103473">
    <property type="entry name" value="MFS general substrate transporter"/>
    <property type="match status" value="1"/>
</dbReference>
<reference evidence="10 11" key="1">
    <citation type="submission" date="2016-03" db="EMBL/GenBank/DDBJ databases">
        <authorList>
            <person name="Ploux O."/>
        </authorList>
    </citation>
    <scope>NUCLEOTIDE SEQUENCE [LARGE SCALE GENOMIC DNA]</scope>
    <source>
        <strain evidence="10 11">UAMH 11012</strain>
    </source>
</reference>
<feature type="domain" description="Major facilitator superfamily (MFS) profile" evidence="9">
    <location>
        <begin position="137"/>
        <end position="594"/>
    </location>
</feature>
<feature type="transmembrane region" description="Helical" evidence="8">
    <location>
        <begin position="279"/>
        <end position="302"/>
    </location>
</feature>
<feature type="transmembrane region" description="Helical" evidence="8">
    <location>
        <begin position="565"/>
        <end position="590"/>
    </location>
</feature>
<dbReference type="FunFam" id="1.20.1250.20:FF:000474">
    <property type="entry name" value="Sugar transporter, putative"/>
    <property type="match status" value="1"/>
</dbReference>
<dbReference type="GO" id="GO:0016020">
    <property type="term" value="C:membrane"/>
    <property type="evidence" value="ECO:0007669"/>
    <property type="project" value="UniProtKB-SubCell"/>
</dbReference>
<dbReference type="PRINTS" id="PR00171">
    <property type="entry name" value="SUGRTRNSPORT"/>
</dbReference>
<keyword evidence="3" id="KW-0813">Transport</keyword>
<gene>
    <name evidence="10" type="ORF">PAC_13050</name>
</gene>
<evidence type="ECO:0000256" key="3">
    <source>
        <dbReference type="ARBA" id="ARBA00022448"/>
    </source>
</evidence>
<feature type="transmembrane region" description="Helical" evidence="8">
    <location>
        <begin position="539"/>
        <end position="559"/>
    </location>
</feature>
<dbReference type="NCBIfam" id="TIGR00879">
    <property type="entry name" value="SP"/>
    <property type="match status" value="1"/>
</dbReference>
<dbReference type="Proteomes" id="UP000184330">
    <property type="component" value="Unassembled WGS sequence"/>
</dbReference>
<dbReference type="PANTHER" id="PTHR48020:SF14">
    <property type="entry name" value="SUGAR TRANSPORTER, PUTATIVE-RELATED"/>
    <property type="match status" value="1"/>
</dbReference>
<keyword evidence="6 8" id="KW-0472">Membrane</keyword>
<keyword evidence="5 8" id="KW-1133">Transmembrane helix</keyword>
<dbReference type="PANTHER" id="PTHR48020">
    <property type="entry name" value="PROTON MYO-INOSITOL COTRANSPORTER"/>
    <property type="match status" value="1"/>
</dbReference>
<evidence type="ECO:0000256" key="1">
    <source>
        <dbReference type="ARBA" id="ARBA00004141"/>
    </source>
</evidence>
<dbReference type="InterPro" id="IPR036259">
    <property type="entry name" value="MFS_trans_sf"/>
</dbReference>
<dbReference type="GO" id="GO:0022857">
    <property type="term" value="F:transmembrane transporter activity"/>
    <property type="evidence" value="ECO:0007669"/>
    <property type="project" value="InterPro"/>
</dbReference>
<feature type="transmembrane region" description="Helical" evidence="8">
    <location>
        <begin position="189"/>
        <end position="210"/>
    </location>
</feature>
<keyword evidence="4 8" id="KW-0812">Transmembrane</keyword>
<dbReference type="InterPro" id="IPR050814">
    <property type="entry name" value="Myo-inositol_Transporter"/>
</dbReference>
<protein>
    <submittedName>
        <fullName evidence="10">Related to myo-inositol transport protein ITR1</fullName>
    </submittedName>
</protein>
<feature type="region of interest" description="Disordered" evidence="7">
    <location>
        <begin position="1"/>
        <end position="41"/>
    </location>
</feature>
<evidence type="ECO:0000256" key="4">
    <source>
        <dbReference type="ARBA" id="ARBA00022692"/>
    </source>
</evidence>
<name>A0A1L7XDR2_9HELO</name>
<feature type="region of interest" description="Disordered" evidence="7">
    <location>
        <begin position="654"/>
        <end position="683"/>
    </location>
</feature>
<dbReference type="InterPro" id="IPR005828">
    <property type="entry name" value="MFS_sugar_transport-like"/>
</dbReference>
<organism evidence="10 11">
    <name type="scientific">Phialocephala subalpina</name>
    <dbReference type="NCBI Taxonomy" id="576137"/>
    <lineage>
        <taxon>Eukaryota</taxon>
        <taxon>Fungi</taxon>
        <taxon>Dikarya</taxon>
        <taxon>Ascomycota</taxon>
        <taxon>Pezizomycotina</taxon>
        <taxon>Leotiomycetes</taxon>
        <taxon>Helotiales</taxon>
        <taxon>Mollisiaceae</taxon>
        <taxon>Phialocephala</taxon>
        <taxon>Phialocephala fortinii species complex</taxon>
    </lineage>
</organism>
<feature type="transmembrane region" description="Helical" evidence="8">
    <location>
        <begin position="222"/>
        <end position="241"/>
    </location>
</feature>
<evidence type="ECO:0000313" key="11">
    <source>
        <dbReference type="Proteomes" id="UP000184330"/>
    </source>
</evidence>
<evidence type="ECO:0000256" key="8">
    <source>
        <dbReference type="SAM" id="Phobius"/>
    </source>
</evidence>